<dbReference type="EMBL" id="QRNB01000039">
    <property type="protein sequence ID" value="RHK10109.1"/>
    <property type="molecule type" value="Genomic_DNA"/>
</dbReference>
<dbReference type="SUPFAM" id="SSF56935">
    <property type="entry name" value="Porins"/>
    <property type="match status" value="1"/>
</dbReference>
<name>A0A3R6ILC6_9BACT</name>
<dbReference type="Gene3D" id="2.170.130.10">
    <property type="entry name" value="TonB-dependent receptor, plug domain"/>
    <property type="match status" value="1"/>
</dbReference>
<gene>
    <name evidence="3" type="ORF">DW079_08415</name>
</gene>
<organism evidence="3 4">
    <name type="scientific">Segatella copri</name>
    <dbReference type="NCBI Taxonomy" id="165179"/>
    <lineage>
        <taxon>Bacteria</taxon>
        <taxon>Pseudomonadati</taxon>
        <taxon>Bacteroidota</taxon>
        <taxon>Bacteroidia</taxon>
        <taxon>Bacteroidales</taxon>
        <taxon>Prevotellaceae</taxon>
        <taxon>Segatella</taxon>
    </lineage>
</organism>
<evidence type="ECO:0000259" key="2">
    <source>
        <dbReference type="Pfam" id="PF14905"/>
    </source>
</evidence>
<reference evidence="3 4" key="1">
    <citation type="submission" date="2018-08" db="EMBL/GenBank/DDBJ databases">
        <title>A genome reference for cultivated species of the human gut microbiota.</title>
        <authorList>
            <person name="Zou Y."/>
            <person name="Xue W."/>
            <person name="Luo G."/>
        </authorList>
    </citation>
    <scope>NUCLEOTIDE SEQUENCE [LARGE SCALE GENOMIC DNA]</scope>
    <source>
        <strain evidence="3 4">AF46-2NS</strain>
    </source>
</reference>
<dbReference type="Proteomes" id="UP000286211">
    <property type="component" value="Unassembled WGS sequence"/>
</dbReference>
<keyword evidence="3" id="KW-0675">Receptor</keyword>
<feature type="signal peptide" evidence="1">
    <location>
        <begin position="1"/>
        <end position="39"/>
    </location>
</feature>
<keyword evidence="1" id="KW-0732">Signal</keyword>
<dbReference type="AlphaFoldDB" id="A0A3R6ILC6"/>
<comment type="caution">
    <text evidence="3">The sequence shown here is derived from an EMBL/GenBank/DDBJ whole genome shotgun (WGS) entry which is preliminary data.</text>
</comment>
<evidence type="ECO:0000256" key="1">
    <source>
        <dbReference type="SAM" id="SignalP"/>
    </source>
</evidence>
<sequence>MPCYFATNKNSNNIKNSKKMKRLALVASFCGITITQMMAQNINGEQISDTTLFDKFSKELGEVVVKAHLPQYKKTHEGLLTNVAGTVLSKMGTAEDVLKHVPSIVKKKDGYEVVGKGTPIIYINGRKMQDISELDNIKSSDIKSVEVIQNPGATYDASVNAVIKIKTIKKKGEGFGFDTRSVYWYNKHDNTIQQVNMNYRHNGLNLFATYKFSDATWMQKATYNQTVHVDTLWQQHNNNEVTGRIESHRLISGFSYDFNANHSIGARYTLTSPGYSRSKDFFDSQVTADGKFYDYIKTDGLTVDKNNPSHQLNAYYNGIWGKTTIDLNTDLYFSTNRAYAYSDEQSQEHDSRNINSKNRVSNKMVATKLVITSPLLGGNLSYGAEYIHTRRNDDYEVNRTDLLANSYSKLEEQTASPFIQYAHLTPIGNITAGLRYEYVRFKYYDAGIYQPEQSRSFRNLFPTISYGAKIGKVMAQLSYSVKTSRPSYSQLSNNVSYMNRFTRQTGNPYLDNETNHRVELSGVWKFIQFMVNYKDSRNAIIYWAEQIPEDEAITMISRKNVKSLKSMAAYISAAPKIGIWAPQINLGMQKPWFTLHTDVASYRLNRPIFMGNFNNAFSLPCGITLNVDYRYQSKGNTMNVYLAKEQHVLDVSISKSFLKDALTLEIKGNDLLYKCWDADLLYNQKMELLQVSKRGTRDLQFTLRYKFNTTRSKYKGTGAGNAELNRL</sequence>
<protein>
    <submittedName>
        <fullName evidence="3">TonB-dependent receptor</fullName>
    </submittedName>
</protein>
<feature type="chain" id="PRO_5018578710" evidence="1">
    <location>
        <begin position="40"/>
        <end position="727"/>
    </location>
</feature>
<evidence type="ECO:0000313" key="3">
    <source>
        <dbReference type="EMBL" id="RHK10109.1"/>
    </source>
</evidence>
<dbReference type="Pfam" id="PF14905">
    <property type="entry name" value="OMP_b-brl_3"/>
    <property type="match status" value="1"/>
</dbReference>
<accession>A0A3R6ILC6</accession>
<feature type="domain" description="Outer membrane protein beta-barrel" evidence="2">
    <location>
        <begin position="335"/>
        <end position="675"/>
    </location>
</feature>
<proteinExistence type="predicted"/>
<dbReference type="InterPro" id="IPR037066">
    <property type="entry name" value="Plug_dom_sf"/>
</dbReference>
<dbReference type="InterPro" id="IPR041700">
    <property type="entry name" value="OMP_b-brl_3"/>
</dbReference>
<evidence type="ECO:0000313" key="4">
    <source>
        <dbReference type="Proteomes" id="UP000286211"/>
    </source>
</evidence>